<feature type="compositionally biased region" description="Low complexity" evidence="1">
    <location>
        <begin position="74"/>
        <end position="90"/>
    </location>
</feature>
<comment type="caution">
    <text evidence="2">The sequence shown here is derived from an EMBL/GenBank/DDBJ whole genome shotgun (WGS) entry which is preliminary data.</text>
</comment>
<gene>
    <name evidence="2" type="ORF">PVAP13_1KG053808</name>
</gene>
<evidence type="ECO:0000313" key="3">
    <source>
        <dbReference type="Proteomes" id="UP000823388"/>
    </source>
</evidence>
<organism evidence="2 3">
    <name type="scientific">Panicum virgatum</name>
    <name type="common">Blackwell switchgrass</name>
    <dbReference type="NCBI Taxonomy" id="38727"/>
    <lineage>
        <taxon>Eukaryota</taxon>
        <taxon>Viridiplantae</taxon>
        <taxon>Streptophyta</taxon>
        <taxon>Embryophyta</taxon>
        <taxon>Tracheophyta</taxon>
        <taxon>Spermatophyta</taxon>
        <taxon>Magnoliopsida</taxon>
        <taxon>Liliopsida</taxon>
        <taxon>Poales</taxon>
        <taxon>Poaceae</taxon>
        <taxon>PACMAD clade</taxon>
        <taxon>Panicoideae</taxon>
        <taxon>Panicodae</taxon>
        <taxon>Paniceae</taxon>
        <taxon>Panicinae</taxon>
        <taxon>Panicum</taxon>
        <taxon>Panicum sect. Hiantes</taxon>
    </lineage>
</organism>
<name>A0A8T0XFK8_PANVG</name>
<keyword evidence="3" id="KW-1185">Reference proteome</keyword>
<feature type="region of interest" description="Disordered" evidence="1">
    <location>
        <begin position="23"/>
        <end position="137"/>
    </location>
</feature>
<reference evidence="2" key="1">
    <citation type="submission" date="2020-05" db="EMBL/GenBank/DDBJ databases">
        <title>WGS assembly of Panicum virgatum.</title>
        <authorList>
            <person name="Lovell J.T."/>
            <person name="Jenkins J."/>
            <person name="Shu S."/>
            <person name="Juenger T.E."/>
            <person name="Schmutz J."/>
        </authorList>
    </citation>
    <scope>NUCLEOTIDE SEQUENCE</scope>
    <source>
        <strain evidence="2">AP13</strain>
    </source>
</reference>
<dbReference type="AlphaFoldDB" id="A0A8T0XFK8"/>
<evidence type="ECO:0000256" key="1">
    <source>
        <dbReference type="SAM" id="MobiDB-lite"/>
    </source>
</evidence>
<proteinExistence type="predicted"/>
<protein>
    <submittedName>
        <fullName evidence="2">Uncharacterized protein</fullName>
    </submittedName>
</protein>
<dbReference type="Proteomes" id="UP000823388">
    <property type="component" value="Chromosome 1K"/>
</dbReference>
<sequence>MHFHSLPPSLTWLSAVAVHGSVSPRADGVGGSSASFHSTAAARLVTRSGQEEGKRGSGGSPRPDTGPPRPNPGPARQADEAAGAADVCGGRRARRHAVERGRGRRARRMRTSGGRGRQADAEARPGGYTRRWQLAQQ</sequence>
<accession>A0A8T0XFK8</accession>
<feature type="compositionally biased region" description="Pro residues" evidence="1">
    <location>
        <begin position="64"/>
        <end position="73"/>
    </location>
</feature>
<evidence type="ECO:0000313" key="2">
    <source>
        <dbReference type="EMBL" id="KAG2656073.1"/>
    </source>
</evidence>
<dbReference type="EMBL" id="CM029037">
    <property type="protein sequence ID" value="KAG2656073.1"/>
    <property type="molecule type" value="Genomic_DNA"/>
</dbReference>